<proteinExistence type="inferred from homology"/>
<evidence type="ECO:0000256" key="1">
    <source>
        <dbReference type="ARBA" id="ARBA00008998"/>
    </source>
</evidence>
<dbReference type="AlphaFoldDB" id="A0A2T9YRN0"/>
<dbReference type="Proteomes" id="UP000245383">
    <property type="component" value="Unassembled WGS sequence"/>
</dbReference>
<evidence type="ECO:0000259" key="2">
    <source>
        <dbReference type="Pfam" id="PF05670"/>
    </source>
</evidence>
<comment type="similarity">
    <text evidence="1">Belongs to the CCDC25 family.</text>
</comment>
<keyword evidence="4" id="KW-1185">Reference proteome</keyword>
<reference evidence="3 4" key="1">
    <citation type="journal article" date="2018" name="MBio">
        <title>Comparative Genomics Reveals the Core Gene Toolbox for the Fungus-Insect Symbiosis.</title>
        <authorList>
            <person name="Wang Y."/>
            <person name="Stata M."/>
            <person name="Wang W."/>
            <person name="Stajich J.E."/>
            <person name="White M.M."/>
            <person name="Moncalvo J.M."/>
        </authorList>
    </citation>
    <scope>NUCLEOTIDE SEQUENCE [LARGE SCALE GENOMIC DNA]</scope>
    <source>
        <strain evidence="3 4">SWE-8-4</strain>
    </source>
</reference>
<dbReference type="Pfam" id="PF05670">
    <property type="entry name" value="NFACT-R_1"/>
    <property type="match status" value="1"/>
</dbReference>
<dbReference type="EMBL" id="MBFR01000068">
    <property type="protein sequence ID" value="PVU94989.1"/>
    <property type="molecule type" value="Genomic_DNA"/>
</dbReference>
<protein>
    <recommendedName>
        <fullName evidence="2">NFACT RNA-binding domain-containing protein</fullName>
    </recommendedName>
</protein>
<feature type="domain" description="NFACT RNA-binding" evidence="2">
    <location>
        <begin position="433"/>
        <end position="526"/>
    </location>
</feature>
<evidence type="ECO:0000313" key="3">
    <source>
        <dbReference type="EMBL" id="PVU94989.1"/>
    </source>
</evidence>
<dbReference type="PANTHER" id="PTHR13049:SF2">
    <property type="entry name" value="COILED-COIL DOMAIN-CONTAINING PROTEIN 25"/>
    <property type="match status" value="1"/>
</dbReference>
<evidence type="ECO:0000313" key="4">
    <source>
        <dbReference type="Proteomes" id="UP000245383"/>
    </source>
</evidence>
<dbReference type="PANTHER" id="PTHR13049">
    <property type="entry name" value="DUF814-RELATED"/>
    <property type="match status" value="1"/>
</dbReference>
<accession>A0A2T9YRN0</accession>
<dbReference type="InterPro" id="IPR039730">
    <property type="entry name" value="Jlp2/Ccd25"/>
</dbReference>
<dbReference type="STRING" id="133385.A0A2T9YRN0"/>
<organism evidence="3 4">
    <name type="scientific">Smittium simulii</name>
    <dbReference type="NCBI Taxonomy" id="133385"/>
    <lineage>
        <taxon>Eukaryota</taxon>
        <taxon>Fungi</taxon>
        <taxon>Fungi incertae sedis</taxon>
        <taxon>Zoopagomycota</taxon>
        <taxon>Kickxellomycotina</taxon>
        <taxon>Harpellomycetes</taxon>
        <taxon>Harpellales</taxon>
        <taxon>Legeriomycetaceae</taxon>
        <taxon>Smittium</taxon>
    </lineage>
</organism>
<sequence length="644" mass="73168">MINLRFKSRVPFSEQVQPEQTQLEQIQLEQTQLEQVQPEQTQLEQIQLEQTQLEQVQPEQTQLEQIQLEQTQLEQTLQTPVGADSALNMPTTVCVKPSFFFDDSKQTSASTPDSVRVALFHKTNYAFLFSGTTLVSRQNLSSLSPNIKTVRVHCALQPRKNKLIKKNLLAVSTTHKEPPEKKQKLVQLYHKPKPLACPPDTTLAPTFDSRLSTLTSFDLTELVAISSDFNYSSQNHNSAFNHLEKDALDLNSKNINNSNPQNDSCSNFSSVQHTDFDNSLDSLQILLEFGFDQSLVESISKLPDILSPCLSPEPDNISILLKQNSLLLYELQVLHDQRLLSNTFDTVSETELELAQVLEDNLLALSKINRPKKLFSSSKVISDSIQRIYPDYPMYGGTLPPQRAFAFSSNSTLSLRNHNFSDIKLQVLYKQYSDKFENEELIKHGWEEDVWFHVDNLSSAHVYLRLDSLAGQTWDNIPEALLQDIAQLTKANSIQGNKQDNVTIIYTPWSNLRKNQSMDTGQVSFKSEKLVRKVFVATRVNAVVNRLVKTKIEQYPDFFKQKLARGKVFNRKIVEKRNADKVSKKALAKQALIDQNNKNYDHILNTSAMKSNKGNTKANISDVFGADDSDDYPCNNNDDFADFI</sequence>
<comment type="caution">
    <text evidence="3">The sequence shown here is derived from an EMBL/GenBank/DDBJ whole genome shotgun (WGS) entry which is preliminary data.</text>
</comment>
<gene>
    <name evidence="3" type="ORF">BB561_002128</name>
</gene>
<dbReference type="OrthoDB" id="200398at2759"/>
<dbReference type="InterPro" id="IPR008532">
    <property type="entry name" value="NFACT_RNA-bd"/>
</dbReference>
<name>A0A2T9YRN0_9FUNG</name>